<protein>
    <submittedName>
        <fullName evidence="1">Uncharacterized protein</fullName>
    </submittedName>
</protein>
<accession>A0A5V6VXC9</accession>
<proteinExistence type="predicted"/>
<dbReference type="AlphaFoldDB" id="A0A5V6VXC9"/>
<comment type="caution">
    <text evidence="1">The sequence shown here is derived from an EMBL/GenBank/DDBJ whole genome shotgun (WGS) entry which is preliminary data.</text>
</comment>
<gene>
    <name evidence="1" type="ORF">DL145_24060</name>
</gene>
<organism evidence="1">
    <name type="scientific">Salmonella ordonez</name>
    <dbReference type="NCBI Taxonomy" id="612"/>
    <lineage>
        <taxon>Bacteria</taxon>
        <taxon>Pseudomonadati</taxon>
        <taxon>Pseudomonadota</taxon>
        <taxon>Gammaproteobacteria</taxon>
        <taxon>Enterobacterales</taxon>
        <taxon>Enterobacteriaceae</taxon>
        <taxon>Salmonella</taxon>
    </lineage>
</organism>
<evidence type="ECO:0000313" key="1">
    <source>
        <dbReference type="EMBL" id="EBU8752324.1"/>
    </source>
</evidence>
<name>A0A5V6VXC9_SALOR</name>
<sequence>MIETTLLAVLTGALSNLTSDAIKGIIGKLASKHPEVEQQASLLETPLPFDEVDKLFSQMQGAIQAAAANGEIQLDGAELKALSGIKFDHQAGTVLINGSQVQASILVTGGGQHATGKTIIQGDTTMTSQGTSIKMSGGAQIVMTGGARIIQN</sequence>
<reference evidence="1" key="1">
    <citation type="submission" date="2018-05" db="EMBL/GenBank/DDBJ databases">
        <authorList>
            <person name="Ashton P.M."/>
            <person name="Dallman T."/>
            <person name="Nair S."/>
            <person name="De Pinna E."/>
            <person name="Peters T."/>
            <person name="Grant K."/>
        </authorList>
    </citation>
    <scope>NUCLEOTIDE SEQUENCE</scope>
    <source>
        <strain evidence="1">163165</strain>
    </source>
</reference>
<dbReference type="EMBL" id="AAHDMB010000046">
    <property type="protein sequence ID" value="EBU8752324.1"/>
    <property type="molecule type" value="Genomic_DNA"/>
</dbReference>